<sequence length="273" mass="31574">MRKAILVISFGTSYLDALKSSIERIENKIQDEFRDYEVFRAFTSHKIIKKLKREHNLDILTPEEALENLKTREFDEVIVQPLHMIPGEEFQYIRGVVNKYTQNFASIKLGRPIFYYQGIEELPQDYTLFIKSIEKLLNKDENIVLFGHGTAHYSNAVYGALQTILINEGYDNVFVGTVEGYPTFKSVLNILKNKGINKVKLVPLMVVAGDHVKNDMGSDEEDSWKNMLQKEGIEAEAYLHGLGELDEFSNLYIRRIYDVIEDRYSEFGDTKKL</sequence>
<evidence type="ECO:0000313" key="4">
    <source>
        <dbReference type="Proteomes" id="UP000199263"/>
    </source>
</evidence>
<keyword evidence="2" id="KW-0479">Metal-binding</keyword>
<dbReference type="SUPFAM" id="SSF53800">
    <property type="entry name" value="Chelatase"/>
    <property type="match status" value="1"/>
</dbReference>
<dbReference type="Gene3D" id="3.40.50.1400">
    <property type="match status" value="2"/>
</dbReference>
<dbReference type="RefSeq" id="WP_090093704.1">
    <property type="nucleotide sequence ID" value="NZ_FOMG01000030.1"/>
</dbReference>
<dbReference type="GO" id="GO:0016852">
    <property type="term" value="F:sirohydrochlorin cobaltochelatase activity"/>
    <property type="evidence" value="ECO:0007669"/>
    <property type="project" value="InterPro"/>
</dbReference>
<dbReference type="AlphaFoldDB" id="A0A1I1R501"/>
<evidence type="ECO:0000256" key="2">
    <source>
        <dbReference type="PIRSR" id="PIRSR033579-3"/>
    </source>
</evidence>
<dbReference type="GO" id="GO:0019251">
    <property type="term" value="P:anaerobic cobalamin biosynthetic process"/>
    <property type="evidence" value="ECO:0007669"/>
    <property type="project" value="InterPro"/>
</dbReference>
<dbReference type="Pfam" id="PF06180">
    <property type="entry name" value="CbiK"/>
    <property type="match status" value="1"/>
</dbReference>
<protein>
    <submittedName>
        <fullName evidence="3">Sirohydrochlorin cobaltochelatase</fullName>
    </submittedName>
</protein>
<proteinExistence type="predicted"/>
<dbReference type="GO" id="GO:0046872">
    <property type="term" value="F:metal ion binding"/>
    <property type="evidence" value="ECO:0007669"/>
    <property type="project" value="UniProtKB-KW"/>
</dbReference>
<name>A0A1I1R501_9CLOT</name>
<dbReference type="STRING" id="119641.SAMN05421842_1308"/>
<feature type="active site" description="Proton acceptor" evidence="1">
    <location>
        <position position="148"/>
    </location>
</feature>
<reference evidence="3 4" key="1">
    <citation type="submission" date="2016-10" db="EMBL/GenBank/DDBJ databases">
        <authorList>
            <person name="de Groot N.N."/>
        </authorList>
    </citation>
    <scope>NUCLEOTIDE SEQUENCE [LARGE SCALE GENOMIC DNA]</scope>
    <source>
        <strain evidence="3 4">DSM 12992</strain>
    </source>
</reference>
<dbReference type="PIRSF" id="PIRSF033579">
    <property type="entry name" value="Anaer_Co_chel"/>
    <property type="match status" value="1"/>
</dbReference>
<evidence type="ECO:0000256" key="1">
    <source>
        <dbReference type="PIRSR" id="PIRSR033579-1"/>
    </source>
</evidence>
<feature type="binding site" evidence="2">
    <location>
        <position position="211"/>
    </location>
    <ligand>
        <name>Co(2+)</name>
        <dbReference type="ChEBI" id="CHEBI:48828"/>
    </ligand>
</feature>
<dbReference type="EMBL" id="FOMG01000030">
    <property type="protein sequence ID" value="SFD29416.1"/>
    <property type="molecule type" value="Genomic_DNA"/>
</dbReference>
<dbReference type="Proteomes" id="UP000199263">
    <property type="component" value="Unassembled WGS sequence"/>
</dbReference>
<keyword evidence="4" id="KW-1185">Reference proteome</keyword>
<dbReference type="InterPro" id="IPR010388">
    <property type="entry name" value="Anaerobic_Co-chelatase"/>
</dbReference>
<evidence type="ECO:0000313" key="3">
    <source>
        <dbReference type="EMBL" id="SFD29416.1"/>
    </source>
</evidence>
<organism evidence="3 4">
    <name type="scientific">Clostridium uliginosum</name>
    <dbReference type="NCBI Taxonomy" id="119641"/>
    <lineage>
        <taxon>Bacteria</taxon>
        <taxon>Bacillati</taxon>
        <taxon>Bacillota</taxon>
        <taxon>Clostridia</taxon>
        <taxon>Eubacteriales</taxon>
        <taxon>Clostridiaceae</taxon>
        <taxon>Clostridium</taxon>
    </lineage>
</organism>
<dbReference type="CDD" id="cd03412">
    <property type="entry name" value="CbiK_N"/>
    <property type="match status" value="1"/>
</dbReference>
<feature type="binding site" evidence="2">
    <location>
        <position position="179"/>
    </location>
    <ligand>
        <name>Co(2+)</name>
        <dbReference type="ChEBI" id="CHEBI:48828"/>
    </ligand>
</feature>
<accession>A0A1I1R501</accession>
<dbReference type="OrthoDB" id="9770331at2"/>
<feature type="binding site" evidence="2">
    <location>
        <position position="148"/>
    </location>
    <ligand>
        <name>Co(2+)</name>
        <dbReference type="ChEBI" id="CHEBI:48828"/>
    </ligand>
</feature>
<gene>
    <name evidence="3" type="ORF">SAMN05421842_1308</name>
</gene>
<keyword evidence="2" id="KW-0170">Cobalt</keyword>
<dbReference type="CDD" id="cd03413">
    <property type="entry name" value="CbiK_C"/>
    <property type="match status" value="1"/>
</dbReference>